<dbReference type="Proteomes" id="UP000309215">
    <property type="component" value="Unassembled WGS sequence"/>
</dbReference>
<comment type="caution">
    <text evidence="1">The sequence shown here is derived from an EMBL/GenBank/DDBJ whole genome shotgun (WGS) entry which is preliminary data.</text>
</comment>
<dbReference type="OrthoDB" id="5526204at2"/>
<dbReference type="EMBL" id="SSMQ01000004">
    <property type="protein sequence ID" value="TKD12216.1"/>
    <property type="molecule type" value="Genomic_DNA"/>
</dbReference>
<dbReference type="AlphaFoldDB" id="A0A4U1JK58"/>
<evidence type="ECO:0000313" key="1">
    <source>
        <dbReference type="EMBL" id="TKD12216.1"/>
    </source>
</evidence>
<organism evidence="1 2">
    <name type="scientific">Polyangium fumosum</name>
    <dbReference type="NCBI Taxonomy" id="889272"/>
    <lineage>
        <taxon>Bacteria</taxon>
        <taxon>Pseudomonadati</taxon>
        <taxon>Myxococcota</taxon>
        <taxon>Polyangia</taxon>
        <taxon>Polyangiales</taxon>
        <taxon>Polyangiaceae</taxon>
        <taxon>Polyangium</taxon>
    </lineage>
</organism>
<sequence length="56" mass="6584">MPLPKSFQNFAEFEREIIRAGTRVNLSLEDIVEDTSFEEEIELDQDDDPFASMRDF</sequence>
<evidence type="ECO:0000313" key="2">
    <source>
        <dbReference type="Proteomes" id="UP000309215"/>
    </source>
</evidence>
<reference evidence="1 2" key="1">
    <citation type="submission" date="2019-04" db="EMBL/GenBank/DDBJ databases">
        <authorList>
            <person name="Li Y."/>
            <person name="Wang J."/>
        </authorList>
    </citation>
    <scope>NUCLEOTIDE SEQUENCE [LARGE SCALE GENOMIC DNA]</scope>
    <source>
        <strain evidence="1 2">DSM 14668</strain>
    </source>
</reference>
<protein>
    <submittedName>
        <fullName evidence="1">Transcriptional regulator</fullName>
    </submittedName>
</protein>
<accession>A0A4U1JK58</accession>
<name>A0A4U1JK58_9BACT</name>
<gene>
    <name evidence="1" type="ORF">E8A74_05605</name>
</gene>
<proteinExistence type="predicted"/>
<keyword evidence="2" id="KW-1185">Reference proteome</keyword>